<keyword evidence="3" id="KW-0285">Flavoprotein</keyword>
<evidence type="ECO:0000313" key="8">
    <source>
        <dbReference type="EMBL" id="MBE9460984.1"/>
    </source>
</evidence>
<dbReference type="InterPro" id="IPR000415">
    <property type="entry name" value="Nitroreductase-like"/>
</dbReference>
<name>A0ABR9W9R9_9BACT</name>
<comment type="caution">
    <text evidence="8">The sequence shown here is derived from an EMBL/GenBank/DDBJ whole genome shotgun (WGS) entry which is preliminary data.</text>
</comment>
<feature type="domain" description="Nitroreductase" evidence="7">
    <location>
        <begin position="9"/>
        <end position="185"/>
    </location>
</feature>
<dbReference type="CDD" id="cd02149">
    <property type="entry name" value="NfsB-like"/>
    <property type="match status" value="1"/>
</dbReference>
<evidence type="ECO:0000313" key="9">
    <source>
        <dbReference type="Proteomes" id="UP000634134"/>
    </source>
</evidence>
<keyword evidence="4" id="KW-0288">FMN</keyword>
<comment type="similarity">
    <text evidence="2">Belongs to the nitroreductase family.</text>
</comment>
<dbReference type="RefSeq" id="WP_194119275.1">
    <property type="nucleotide sequence ID" value="NZ_JACYGY010000001.1"/>
</dbReference>
<dbReference type="Pfam" id="PF00881">
    <property type="entry name" value="Nitroreductase"/>
    <property type="match status" value="1"/>
</dbReference>
<sequence length="210" mass="23357">MSNLIETLNWRYATKRMTGEKVPAAKLDIILEAIKLSPSSAGLQPYTVFIIEDQEIKEKIQKIAFMQPQIAEASHLIVFASWTKITAEHIDEYMNLISETRGVSSESLDGFRTSITNGILRRPEEINAQWAARQAYIALGHALVAAASEQIDATPMEGFDANGLDEILGLNEKGLHSVVIMTLGYRDAEKDVLASAKKVRRSHEELFVTI</sequence>
<dbReference type="EMBL" id="JACYGY010000001">
    <property type="protein sequence ID" value="MBE9460984.1"/>
    <property type="molecule type" value="Genomic_DNA"/>
</dbReference>
<dbReference type="InterPro" id="IPR033878">
    <property type="entry name" value="NfsB-like"/>
</dbReference>
<organism evidence="8 9">
    <name type="scientific">Dyadobacter subterraneus</name>
    <dbReference type="NCBI Taxonomy" id="2773304"/>
    <lineage>
        <taxon>Bacteria</taxon>
        <taxon>Pseudomonadati</taxon>
        <taxon>Bacteroidota</taxon>
        <taxon>Cytophagia</taxon>
        <taxon>Cytophagales</taxon>
        <taxon>Spirosomataceae</taxon>
        <taxon>Dyadobacter</taxon>
    </lineage>
</organism>
<gene>
    <name evidence="8" type="ORF">IEE83_03730</name>
</gene>
<dbReference type="PANTHER" id="PTHR43673:SF2">
    <property type="entry name" value="NITROREDUCTASE"/>
    <property type="match status" value="1"/>
</dbReference>
<dbReference type="Proteomes" id="UP000634134">
    <property type="component" value="Unassembled WGS sequence"/>
</dbReference>
<dbReference type="Gene3D" id="3.40.109.10">
    <property type="entry name" value="NADH Oxidase"/>
    <property type="match status" value="1"/>
</dbReference>
<accession>A0ABR9W9R9</accession>
<proteinExistence type="inferred from homology"/>
<reference evidence="9" key="1">
    <citation type="submission" date="2023-07" db="EMBL/GenBank/DDBJ databases">
        <title>Dyadobacter sp. nov 'subterranea' isolated from contaminted grondwater.</title>
        <authorList>
            <person name="Szabo I."/>
            <person name="Al-Omari J."/>
            <person name="Szerdahelyi S.G."/>
            <person name="Rado J."/>
        </authorList>
    </citation>
    <scope>NUCLEOTIDE SEQUENCE [LARGE SCALE GENOMIC DNA]</scope>
    <source>
        <strain evidence="9">UP-52</strain>
    </source>
</reference>
<keyword evidence="9" id="KW-1185">Reference proteome</keyword>
<comment type="cofactor">
    <cofactor evidence="1">
        <name>FMN</name>
        <dbReference type="ChEBI" id="CHEBI:58210"/>
    </cofactor>
</comment>
<keyword evidence="5" id="KW-0521">NADP</keyword>
<dbReference type="SUPFAM" id="SSF55469">
    <property type="entry name" value="FMN-dependent nitroreductase-like"/>
    <property type="match status" value="1"/>
</dbReference>
<evidence type="ECO:0000256" key="4">
    <source>
        <dbReference type="ARBA" id="ARBA00022643"/>
    </source>
</evidence>
<protein>
    <submittedName>
        <fullName evidence="8">NAD(P)H-dependent oxidoreductase</fullName>
    </submittedName>
</protein>
<evidence type="ECO:0000256" key="1">
    <source>
        <dbReference type="ARBA" id="ARBA00001917"/>
    </source>
</evidence>
<dbReference type="PANTHER" id="PTHR43673">
    <property type="entry name" value="NAD(P)H NITROREDUCTASE YDGI-RELATED"/>
    <property type="match status" value="1"/>
</dbReference>
<evidence type="ECO:0000256" key="2">
    <source>
        <dbReference type="ARBA" id="ARBA00007118"/>
    </source>
</evidence>
<keyword evidence="6" id="KW-0560">Oxidoreductase</keyword>
<evidence type="ECO:0000256" key="3">
    <source>
        <dbReference type="ARBA" id="ARBA00022630"/>
    </source>
</evidence>
<evidence type="ECO:0000256" key="5">
    <source>
        <dbReference type="ARBA" id="ARBA00022857"/>
    </source>
</evidence>
<dbReference type="InterPro" id="IPR029479">
    <property type="entry name" value="Nitroreductase"/>
</dbReference>
<evidence type="ECO:0000256" key="6">
    <source>
        <dbReference type="ARBA" id="ARBA00023002"/>
    </source>
</evidence>
<evidence type="ECO:0000259" key="7">
    <source>
        <dbReference type="Pfam" id="PF00881"/>
    </source>
</evidence>